<keyword evidence="3" id="KW-1015">Disulfide bond</keyword>
<feature type="domain" description="Thioredoxin" evidence="5">
    <location>
        <begin position="54"/>
        <end position="240"/>
    </location>
</feature>
<organism evidence="6 7">
    <name type="scientific">Sphingomonas molluscorum</name>
    <dbReference type="NCBI Taxonomy" id="418184"/>
    <lineage>
        <taxon>Bacteria</taxon>
        <taxon>Pseudomonadati</taxon>
        <taxon>Pseudomonadota</taxon>
        <taxon>Alphaproteobacteria</taxon>
        <taxon>Sphingomonadales</taxon>
        <taxon>Sphingomonadaceae</taxon>
        <taxon>Sphingomonas</taxon>
    </lineage>
</organism>
<dbReference type="Pfam" id="PF18312">
    <property type="entry name" value="ScsC_N"/>
    <property type="match status" value="1"/>
</dbReference>
<accession>A0ABU8Q407</accession>
<sequence length="242" mass="25282">MPRNPILAFGALLLAALLGAAAFALLQPLLPGSDRARTEAIVRDYVLSHPEILPEAMQKLQEREVGKAVAANRSGIETPFAGAWAGNPQGDVTLVAYMDYACGYCRASLPAIEKLLADDPKVRVVYRELPILSPGSRTAAEWALAAAEQGKFRPFHAALYAEQDLGEDAIARAAAKAGLDVARARAAIASPAIAQEIARNLQQAGQLGVTGTPTWVVGDQMLSGAVGYEGLSAAVAKARAAA</sequence>
<evidence type="ECO:0000259" key="5">
    <source>
        <dbReference type="PROSITE" id="PS51352"/>
    </source>
</evidence>
<keyword evidence="2" id="KW-0560">Oxidoreductase</keyword>
<evidence type="ECO:0000256" key="1">
    <source>
        <dbReference type="ARBA" id="ARBA00022729"/>
    </source>
</evidence>
<dbReference type="InterPro" id="IPR041205">
    <property type="entry name" value="ScsC_N"/>
</dbReference>
<comment type="caution">
    <text evidence="6">The sequence shown here is derived from an EMBL/GenBank/DDBJ whole genome shotgun (WGS) entry which is preliminary data.</text>
</comment>
<evidence type="ECO:0000313" key="7">
    <source>
        <dbReference type="Proteomes" id="UP001380365"/>
    </source>
</evidence>
<keyword evidence="7" id="KW-1185">Reference proteome</keyword>
<proteinExistence type="predicted"/>
<dbReference type="EMBL" id="JBBGZA010000001">
    <property type="protein sequence ID" value="MEJ5093804.1"/>
    <property type="molecule type" value="Genomic_DNA"/>
</dbReference>
<protein>
    <submittedName>
        <fullName evidence="6">DsbA family protein</fullName>
    </submittedName>
</protein>
<dbReference type="PROSITE" id="PS51352">
    <property type="entry name" value="THIOREDOXIN_2"/>
    <property type="match status" value="1"/>
</dbReference>
<gene>
    <name evidence="6" type="ORF">WH159_04555</name>
</gene>
<dbReference type="Proteomes" id="UP001380365">
    <property type="component" value="Unassembled WGS sequence"/>
</dbReference>
<evidence type="ECO:0000313" key="6">
    <source>
        <dbReference type="EMBL" id="MEJ5093804.1"/>
    </source>
</evidence>
<dbReference type="Gene3D" id="3.40.30.10">
    <property type="entry name" value="Glutaredoxin"/>
    <property type="match status" value="1"/>
</dbReference>
<keyword evidence="1" id="KW-0732">Signal</keyword>
<dbReference type="RefSeq" id="WP_132882363.1">
    <property type="nucleotide sequence ID" value="NZ_JBBGZA010000001.1"/>
</dbReference>
<keyword evidence="4" id="KW-0676">Redox-active center</keyword>
<name>A0ABU8Q407_9SPHN</name>
<evidence type="ECO:0000256" key="3">
    <source>
        <dbReference type="ARBA" id="ARBA00023157"/>
    </source>
</evidence>
<dbReference type="Pfam" id="PF01323">
    <property type="entry name" value="DSBA"/>
    <property type="match status" value="1"/>
</dbReference>
<reference evidence="6 7" key="1">
    <citation type="submission" date="2023-12" db="EMBL/GenBank/DDBJ databases">
        <title>Gut-associated functions are favored during microbiome assembly across C. elegans life.</title>
        <authorList>
            <person name="Zimmermann J."/>
        </authorList>
    </citation>
    <scope>NUCLEOTIDE SEQUENCE [LARGE SCALE GENOMIC DNA]</scope>
    <source>
        <strain evidence="6 7">JUb134</strain>
    </source>
</reference>
<dbReference type="InterPro" id="IPR001853">
    <property type="entry name" value="DSBA-like_thioredoxin_dom"/>
</dbReference>
<dbReference type="InterPro" id="IPR036249">
    <property type="entry name" value="Thioredoxin-like_sf"/>
</dbReference>
<dbReference type="PANTHER" id="PTHR13887:SF14">
    <property type="entry name" value="DISULFIDE BOND FORMATION PROTEIN D"/>
    <property type="match status" value="1"/>
</dbReference>
<evidence type="ECO:0000256" key="4">
    <source>
        <dbReference type="ARBA" id="ARBA00023284"/>
    </source>
</evidence>
<evidence type="ECO:0000256" key="2">
    <source>
        <dbReference type="ARBA" id="ARBA00023002"/>
    </source>
</evidence>
<dbReference type="InterPro" id="IPR013766">
    <property type="entry name" value="Thioredoxin_domain"/>
</dbReference>
<dbReference type="CDD" id="cd03023">
    <property type="entry name" value="DsbA_Com1_like"/>
    <property type="match status" value="1"/>
</dbReference>
<dbReference type="SUPFAM" id="SSF52833">
    <property type="entry name" value="Thioredoxin-like"/>
    <property type="match status" value="1"/>
</dbReference>
<dbReference type="PANTHER" id="PTHR13887">
    <property type="entry name" value="GLUTATHIONE S-TRANSFERASE KAPPA"/>
    <property type="match status" value="1"/>
</dbReference>